<gene>
    <name evidence="9" type="primary">LPP3_0</name>
    <name evidence="9" type="ORF">CK203_011730</name>
</gene>
<proteinExistence type="inferred from homology"/>
<evidence type="ECO:0000256" key="6">
    <source>
        <dbReference type="ARBA" id="ARBA00023136"/>
    </source>
</evidence>
<dbReference type="EMBL" id="QGNW01000027">
    <property type="protein sequence ID" value="RVX12452.1"/>
    <property type="molecule type" value="Genomic_DNA"/>
</dbReference>
<dbReference type="Pfam" id="PF00646">
    <property type="entry name" value="F-box"/>
    <property type="match status" value="1"/>
</dbReference>
<dbReference type="SUPFAM" id="SSF48317">
    <property type="entry name" value="Acid phosphatase/Vanadium-dependent haloperoxidase"/>
    <property type="match status" value="1"/>
</dbReference>
<feature type="transmembrane region" description="Helical" evidence="7">
    <location>
        <begin position="79"/>
        <end position="101"/>
    </location>
</feature>
<dbReference type="GO" id="GO:0016020">
    <property type="term" value="C:membrane"/>
    <property type="evidence" value="ECO:0007669"/>
    <property type="project" value="UniProtKB-SubCell"/>
</dbReference>
<dbReference type="SMART" id="SM00014">
    <property type="entry name" value="acidPPc"/>
    <property type="match status" value="1"/>
</dbReference>
<name>A0A438JU01_VITVI</name>
<keyword evidence="3 7" id="KW-0812">Transmembrane</keyword>
<dbReference type="AlphaFoldDB" id="A0A438JU01"/>
<comment type="subcellular location">
    <subcellularLocation>
        <location evidence="1">Membrane</location>
        <topology evidence="1">Multi-pass membrane protein</topology>
    </subcellularLocation>
</comment>
<dbReference type="CDD" id="cd03390">
    <property type="entry name" value="PAP2_containing_1_like"/>
    <property type="match status" value="1"/>
</dbReference>
<dbReference type="PANTHER" id="PTHR10165:SF193">
    <property type="entry name" value="LIPID PHOSPHATE PHOSPHATASE 2-LIKE"/>
    <property type="match status" value="1"/>
</dbReference>
<evidence type="ECO:0000313" key="10">
    <source>
        <dbReference type="Proteomes" id="UP000288805"/>
    </source>
</evidence>
<dbReference type="GO" id="GO:0008195">
    <property type="term" value="F:phosphatidate phosphatase activity"/>
    <property type="evidence" value="ECO:0007669"/>
    <property type="project" value="UniProtKB-ARBA"/>
</dbReference>
<feature type="transmembrane region" description="Helical" evidence="7">
    <location>
        <begin position="39"/>
        <end position="59"/>
    </location>
</feature>
<dbReference type="InterPro" id="IPR000326">
    <property type="entry name" value="PAP2/HPO"/>
</dbReference>
<keyword evidence="6 7" id="KW-0472">Membrane</keyword>
<sequence>MSNFSFLFALAGHNKEVEPGCHTIKSHGVQVARDHKHDWLILLLLVMLEIILLVIHPFYRFVGKDMMDDLKYPLKDNTVPVWAVPIYAVLLPIVIFILFYLRRRDVYDLHHSILGLLFSVLITAVITDAIKDAVGRPRPDFFWRCFPDGKDVYDQWGDVICHGKDSVIREGHKSFPSGHTSWSFAGLGFLSLYLSGKIQAFDRKGHVAKLCIVFLPLLAASLVGVSRVDDYCTIGKMWLVVAFFCYLQFFPPPYDNNGSGPYAYFKMLEELRANREAADSVNVQDAQGMEVVLPQQPSRNNKGFMPLSLDHDATDSLDQMEDGRRITCDVNYYKTDDTIAQPYTYVDWSQLPEELLELIFIWLTDIIRFRAVCSSWGLVASNARSQLFKPLSPMLLLPSNKDDEVHHLFDFSVNKAFWIPLPEVYGKWCCHSWNGWLVTITCSPPYPIEFFNPMSRAQIQLPLPETFQDPPADVDDAPIESFIYKAIPSSTPSGPNCVTMKKVGIL</sequence>
<accession>A0A438JU01</accession>
<dbReference type="InterPro" id="IPR036938">
    <property type="entry name" value="PAP2/HPO_sf"/>
</dbReference>
<dbReference type="Proteomes" id="UP000288805">
    <property type="component" value="Unassembled WGS sequence"/>
</dbReference>
<dbReference type="Pfam" id="PF01569">
    <property type="entry name" value="PAP2"/>
    <property type="match status" value="1"/>
</dbReference>
<evidence type="ECO:0000256" key="7">
    <source>
        <dbReference type="SAM" id="Phobius"/>
    </source>
</evidence>
<dbReference type="InterPro" id="IPR005174">
    <property type="entry name" value="KIB1-4_b-propeller"/>
</dbReference>
<organism evidence="9 10">
    <name type="scientific">Vitis vinifera</name>
    <name type="common">Grape</name>
    <dbReference type="NCBI Taxonomy" id="29760"/>
    <lineage>
        <taxon>Eukaryota</taxon>
        <taxon>Viridiplantae</taxon>
        <taxon>Streptophyta</taxon>
        <taxon>Embryophyta</taxon>
        <taxon>Tracheophyta</taxon>
        <taxon>Spermatophyta</taxon>
        <taxon>Magnoliopsida</taxon>
        <taxon>eudicotyledons</taxon>
        <taxon>Gunneridae</taxon>
        <taxon>Pentapetalae</taxon>
        <taxon>rosids</taxon>
        <taxon>Vitales</taxon>
        <taxon>Vitaceae</taxon>
        <taxon>Viteae</taxon>
        <taxon>Vitis</taxon>
    </lineage>
</organism>
<evidence type="ECO:0000256" key="5">
    <source>
        <dbReference type="ARBA" id="ARBA00022989"/>
    </source>
</evidence>
<dbReference type="SUPFAM" id="SSF81383">
    <property type="entry name" value="F-box domain"/>
    <property type="match status" value="1"/>
</dbReference>
<dbReference type="GO" id="GO:0006644">
    <property type="term" value="P:phospholipid metabolic process"/>
    <property type="evidence" value="ECO:0007669"/>
    <property type="project" value="InterPro"/>
</dbReference>
<feature type="domain" description="Phosphatidic acid phosphatase type 2/haloperoxidase" evidence="8">
    <location>
        <begin position="116"/>
        <end position="250"/>
    </location>
</feature>
<dbReference type="PANTHER" id="PTHR10165">
    <property type="entry name" value="LIPID PHOSPHATE PHOSPHATASE"/>
    <property type="match status" value="1"/>
</dbReference>
<evidence type="ECO:0000256" key="2">
    <source>
        <dbReference type="ARBA" id="ARBA00008816"/>
    </source>
</evidence>
<dbReference type="InterPro" id="IPR036047">
    <property type="entry name" value="F-box-like_dom_sf"/>
</dbReference>
<comment type="caution">
    <text evidence="9">The sequence shown here is derived from an EMBL/GenBank/DDBJ whole genome shotgun (WGS) entry which is preliminary data.</text>
</comment>
<evidence type="ECO:0000259" key="8">
    <source>
        <dbReference type="SMART" id="SM00014"/>
    </source>
</evidence>
<feature type="transmembrane region" description="Helical" evidence="7">
    <location>
        <begin position="113"/>
        <end position="130"/>
    </location>
</feature>
<evidence type="ECO:0000313" key="9">
    <source>
        <dbReference type="EMBL" id="RVX12452.1"/>
    </source>
</evidence>
<dbReference type="Gene3D" id="1.20.1280.50">
    <property type="match status" value="1"/>
</dbReference>
<dbReference type="FunFam" id="1.20.144.10:FF:000001">
    <property type="entry name" value="Lipid phosphate phosphatase 2"/>
    <property type="match status" value="1"/>
</dbReference>
<keyword evidence="4" id="KW-0378">Hydrolase</keyword>
<dbReference type="InterPro" id="IPR043216">
    <property type="entry name" value="PAP-like"/>
</dbReference>
<dbReference type="Pfam" id="PF03478">
    <property type="entry name" value="Beta-prop_KIB1-4"/>
    <property type="match status" value="1"/>
</dbReference>
<dbReference type="InterPro" id="IPR001810">
    <property type="entry name" value="F-box_dom"/>
</dbReference>
<protein>
    <submittedName>
        <fullName evidence="9">Putative lipid phosphate phosphatase 3, chloroplastic</fullName>
    </submittedName>
</protein>
<reference evidence="9 10" key="1">
    <citation type="journal article" date="2018" name="PLoS Genet.">
        <title>Population sequencing reveals clonal diversity and ancestral inbreeding in the grapevine cultivar Chardonnay.</title>
        <authorList>
            <person name="Roach M.J."/>
            <person name="Johnson D.L."/>
            <person name="Bohlmann J."/>
            <person name="van Vuuren H.J."/>
            <person name="Jones S.J."/>
            <person name="Pretorius I.S."/>
            <person name="Schmidt S.A."/>
            <person name="Borneman A.R."/>
        </authorList>
    </citation>
    <scope>NUCLEOTIDE SEQUENCE [LARGE SCALE GENOMIC DNA]</scope>
    <source>
        <strain evidence="10">cv. Chardonnay</strain>
        <tissue evidence="9">Leaf</tissue>
    </source>
</reference>
<keyword evidence="5 7" id="KW-1133">Transmembrane helix</keyword>
<comment type="similarity">
    <text evidence="2">Belongs to the PA-phosphatase related phosphoesterase family.</text>
</comment>
<evidence type="ECO:0000256" key="4">
    <source>
        <dbReference type="ARBA" id="ARBA00022801"/>
    </source>
</evidence>
<evidence type="ECO:0000256" key="3">
    <source>
        <dbReference type="ARBA" id="ARBA00022692"/>
    </source>
</evidence>
<dbReference type="Gene3D" id="1.20.144.10">
    <property type="entry name" value="Phosphatidic acid phosphatase type 2/haloperoxidase"/>
    <property type="match status" value="1"/>
</dbReference>
<evidence type="ECO:0000256" key="1">
    <source>
        <dbReference type="ARBA" id="ARBA00004141"/>
    </source>
</evidence>